<dbReference type="SUPFAM" id="SSF54593">
    <property type="entry name" value="Glyoxalase/Bleomycin resistance protein/Dihydroxybiphenyl dioxygenase"/>
    <property type="match status" value="1"/>
</dbReference>
<protein>
    <recommendedName>
        <fullName evidence="1">VOC domain-containing protein</fullName>
    </recommendedName>
</protein>
<dbReference type="InterPro" id="IPR037523">
    <property type="entry name" value="VOC_core"/>
</dbReference>
<dbReference type="STRING" id="1612624.ADU59_21980"/>
<dbReference type="Gene3D" id="3.10.180.10">
    <property type="entry name" value="2,3-Dihydroxybiphenyl 1,2-Dioxygenase, domain 1"/>
    <property type="match status" value="1"/>
</dbReference>
<dbReference type="PROSITE" id="PS51819">
    <property type="entry name" value="VOC"/>
    <property type="match status" value="1"/>
</dbReference>
<dbReference type="AlphaFoldDB" id="A0A1C7P1G5"/>
<organism evidence="2 3">
    <name type="scientific">Pararhizobium polonicum</name>
    <dbReference type="NCBI Taxonomy" id="1612624"/>
    <lineage>
        <taxon>Bacteria</taxon>
        <taxon>Pseudomonadati</taxon>
        <taxon>Pseudomonadota</taxon>
        <taxon>Alphaproteobacteria</taxon>
        <taxon>Hyphomicrobiales</taxon>
        <taxon>Rhizobiaceae</taxon>
        <taxon>Rhizobium/Agrobacterium group</taxon>
        <taxon>Pararhizobium</taxon>
    </lineage>
</organism>
<comment type="caution">
    <text evidence="2">The sequence shown here is derived from an EMBL/GenBank/DDBJ whole genome shotgun (WGS) entry which is preliminary data.</text>
</comment>
<evidence type="ECO:0000259" key="1">
    <source>
        <dbReference type="PROSITE" id="PS51819"/>
    </source>
</evidence>
<name>A0A1C7P1G5_9HYPH</name>
<accession>A0A1C7P1G5</accession>
<dbReference type="InterPro" id="IPR029068">
    <property type="entry name" value="Glyas_Bleomycin-R_OHBP_Dase"/>
</dbReference>
<dbReference type="RefSeq" id="WP_068956517.1">
    <property type="nucleotide sequence ID" value="NZ_LGLV01000014.1"/>
</dbReference>
<proteinExistence type="predicted"/>
<sequence length="133" mass="15224">MTKNEPLINQAVTWLYTEELEKLVPFYRDVMELPLVLEQARCRVFRMAAGAFIGVCRIPERPLGTKGMMVTFLTADVQALYERLLAKGVEFEHPPKPLGDGSLIGTFFRDPQGYHLQIQQFLDPRWPAAEMIV</sequence>
<feature type="domain" description="VOC" evidence="1">
    <location>
        <begin position="7"/>
        <end position="121"/>
    </location>
</feature>
<evidence type="ECO:0000313" key="2">
    <source>
        <dbReference type="EMBL" id="OBZ93514.1"/>
    </source>
</evidence>
<reference evidence="2 3" key="1">
    <citation type="journal article" date="2016" name="Syst. Appl. Microbiol.">
        <title>Pararhizobium polonicum sp. nov. isolated from tumors on stone fruit rootstocks.</title>
        <authorList>
            <person name="Pulawska J."/>
            <person name="Kuzmanovic N."/>
            <person name="Willems A."/>
            <person name="Pothier J.F."/>
        </authorList>
    </citation>
    <scope>NUCLEOTIDE SEQUENCE [LARGE SCALE GENOMIC DNA]</scope>
    <source>
        <strain evidence="2 3">F5.1</strain>
    </source>
</reference>
<dbReference type="Pfam" id="PF00903">
    <property type="entry name" value="Glyoxalase"/>
    <property type="match status" value="1"/>
</dbReference>
<keyword evidence="3" id="KW-1185">Reference proteome</keyword>
<dbReference type="EMBL" id="LGLV01000014">
    <property type="protein sequence ID" value="OBZ93514.1"/>
    <property type="molecule type" value="Genomic_DNA"/>
</dbReference>
<evidence type="ECO:0000313" key="3">
    <source>
        <dbReference type="Proteomes" id="UP000093111"/>
    </source>
</evidence>
<gene>
    <name evidence="2" type="ORF">ADU59_21980</name>
</gene>
<dbReference type="InterPro" id="IPR004360">
    <property type="entry name" value="Glyas_Fos-R_dOase_dom"/>
</dbReference>
<dbReference type="OrthoDB" id="9806868at2"/>
<dbReference type="Proteomes" id="UP000093111">
    <property type="component" value="Unassembled WGS sequence"/>
</dbReference>